<evidence type="ECO:0000313" key="5">
    <source>
        <dbReference type="Proteomes" id="UP000603545"/>
    </source>
</evidence>
<evidence type="ECO:0000256" key="1">
    <source>
        <dbReference type="ARBA" id="ARBA00022737"/>
    </source>
</evidence>
<dbReference type="Pfam" id="PF13229">
    <property type="entry name" value="Beta_helix"/>
    <property type="match status" value="2"/>
</dbReference>
<dbReference type="PANTHER" id="PTHR22990">
    <property type="entry name" value="F-BOX ONLY PROTEIN"/>
    <property type="match status" value="1"/>
</dbReference>
<keyword evidence="4" id="KW-0449">Lipoprotein</keyword>
<dbReference type="InterPro" id="IPR006626">
    <property type="entry name" value="PbH1"/>
</dbReference>
<evidence type="ECO:0000313" key="4">
    <source>
        <dbReference type="EMBL" id="MBC8199572.1"/>
    </source>
</evidence>
<dbReference type="PANTHER" id="PTHR22990:SF15">
    <property type="entry name" value="F-BOX ONLY PROTEIN 10"/>
    <property type="match status" value="1"/>
</dbReference>
<organism evidence="4 5">
    <name type="scientific">Candidatus Desulfaltia bathyphila</name>
    <dbReference type="NCBI Taxonomy" id="2841697"/>
    <lineage>
        <taxon>Bacteria</taxon>
        <taxon>Pseudomonadati</taxon>
        <taxon>Thermodesulfobacteriota</taxon>
        <taxon>Desulfobacteria</taxon>
        <taxon>Desulfobacterales</taxon>
        <taxon>Desulfobacterales incertae sedis</taxon>
        <taxon>Candidatus Desulfaltia</taxon>
    </lineage>
</organism>
<dbReference type="InterPro" id="IPR013783">
    <property type="entry name" value="Ig-like_fold"/>
</dbReference>
<dbReference type="Gene3D" id="3.40.50.10610">
    <property type="entry name" value="ABC-type transport auxiliary lipoprotein component"/>
    <property type="match status" value="1"/>
</dbReference>
<comment type="caution">
    <text evidence="4">The sequence shown here is derived from an EMBL/GenBank/DDBJ whole genome shotgun (WGS) entry which is preliminary data.</text>
</comment>
<dbReference type="Pfam" id="PF05643">
    <property type="entry name" value="GNA1162-like"/>
    <property type="match status" value="1"/>
</dbReference>
<dbReference type="EMBL" id="JACNLL010000056">
    <property type="protein sequence ID" value="MBC8199572.1"/>
    <property type="molecule type" value="Genomic_DNA"/>
</dbReference>
<feature type="domain" description="Right handed beta helix" evidence="3">
    <location>
        <begin position="508"/>
        <end position="632"/>
    </location>
</feature>
<accession>A0A8J6T7G1</accession>
<gene>
    <name evidence="4" type="ORF">H8E80_05950</name>
</gene>
<dbReference type="InterPro" id="IPR039448">
    <property type="entry name" value="Beta_helix"/>
</dbReference>
<evidence type="ECO:0000256" key="2">
    <source>
        <dbReference type="SAM" id="Phobius"/>
    </source>
</evidence>
<dbReference type="Gene3D" id="2.60.40.10">
    <property type="entry name" value="Immunoglobulins"/>
    <property type="match status" value="1"/>
</dbReference>
<evidence type="ECO:0000259" key="3">
    <source>
        <dbReference type="Pfam" id="PF13229"/>
    </source>
</evidence>
<feature type="domain" description="Right handed beta helix" evidence="3">
    <location>
        <begin position="786"/>
        <end position="867"/>
    </location>
</feature>
<dbReference type="InterPro" id="IPR036116">
    <property type="entry name" value="FN3_sf"/>
</dbReference>
<keyword evidence="2" id="KW-0812">Transmembrane</keyword>
<dbReference type="SUPFAM" id="SSF49265">
    <property type="entry name" value="Fibronectin type III"/>
    <property type="match status" value="1"/>
</dbReference>
<keyword evidence="2" id="KW-0472">Membrane</keyword>
<dbReference type="SMART" id="SM00710">
    <property type="entry name" value="PbH1"/>
    <property type="match status" value="7"/>
</dbReference>
<dbReference type="Proteomes" id="UP000603545">
    <property type="component" value="Unassembled WGS sequence"/>
</dbReference>
<dbReference type="InterPro" id="IPR008517">
    <property type="entry name" value="GNA1162-like"/>
</dbReference>
<dbReference type="Gene3D" id="2.160.20.10">
    <property type="entry name" value="Single-stranded right-handed beta-helix, Pectin lyase-like"/>
    <property type="match status" value="2"/>
</dbReference>
<protein>
    <submittedName>
        <fullName evidence="4">DUF799 family lipoprotein</fullName>
    </submittedName>
</protein>
<dbReference type="SUPFAM" id="SSF51126">
    <property type="entry name" value="Pectin lyase-like"/>
    <property type="match status" value="2"/>
</dbReference>
<sequence length="915" mass="99462">MKRKGCIITRSLLLIIMFASIYLTGCVVAGKKTAIVSDIKTAFKGTYKVDPYMEKHIPRTVAILPFIDESKSQKGAEVVRRGFYNHVSSLPYKDMELFRVDHLLRKAGLVDPVDVHKTPAEKLKEILNVDAVILGTISNFDKLFAAIYSQVSVGAEIKMYDTEGHFLWSGKHVARIHEGGISTTPIGIVASIIAAAMNVRDIQLLRACDDLFRDMVKTIPTMKYAEALRKPRIEMLAQDSKGEPRKAGDIIKVALKGDSGMQAWFDMGGFKKGIDMEEVEPGGYVGSYRVVPGDNIKDVVVTGCLSDDAGNTTSWVDATRTVTLDTTPPDAPKNVIAAGRDNTVLLNWDKNAEDDLSGYIVYRSDTPLSGFKKIGQTEFAGFEDKNAINLKACYYKISAVDLAGNESSNEGPVTGTAVPPGPTYVKGKLEKNTIWYAGASPYIIEDTVIVSERCSLLIEPGTIIKSSGGGVVIRGGLIASGSKTQVITFLSDNENIWKGITFDSVKGDKNLLAFCRIKDAATGVEIKSSSPEIRNCEFVKNDIGIKIIGGFSNPQLKKCIIHDNRSTGIEIIDGARVSITNNRVKNNNTGLLIQDAGSVSVKCNLIINNKGCGIVVKNSQAAISGNNIYDNVPSDMKGAFHGKAADANDNWWGKADWHDLLTNTSGRINIKTILDGPYPDGKSIAIPVITENLGGLIDKDSILAFSDSPYRITNDLILDNGATLYIQPGVMLLFDKQFSILTKDGGVAAMGTKDNPIIFTSSGSSPSPGDYTHAVYFSEPTKVSSFFKYCKFEYATTAIDVRHGMPEIAYCHIVNNSQSGIRCGNDAGPRILYNTIAKNLGTGGIECVGMAKPKIHHNNFIENAVAIQSFSTIYIDARHNFWGKVPPDDTVIWGKNINIKPWLEAPDMDAFLLGD</sequence>
<keyword evidence="1" id="KW-0677">Repeat</keyword>
<keyword evidence="2" id="KW-1133">Transmembrane helix</keyword>
<dbReference type="InterPro" id="IPR011050">
    <property type="entry name" value="Pectin_lyase_fold/virulence"/>
</dbReference>
<dbReference type="AlphaFoldDB" id="A0A8J6T7G1"/>
<proteinExistence type="predicted"/>
<feature type="transmembrane region" description="Helical" evidence="2">
    <location>
        <begin position="12"/>
        <end position="30"/>
    </location>
</feature>
<dbReference type="InterPro" id="IPR051550">
    <property type="entry name" value="SCF-Subunits/Alg-Epimerases"/>
</dbReference>
<reference evidence="4 5" key="1">
    <citation type="submission" date="2020-08" db="EMBL/GenBank/DDBJ databases">
        <title>Bridging the membrane lipid divide: bacteria of the FCB group superphylum have the potential to synthesize archaeal ether lipids.</title>
        <authorList>
            <person name="Villanueva L."/>
            <person name="Von Meijenfeldt F.A.B."/>
            <person name="Westbye A.B."/>
            <person name="Yadav S."/>
            <person name="Hopmans E.C."/>
            <person name="Dutilh B.E."/>
            <person name="Sinninghe Damste J.S."/>
        </authorList>
    </citation>
    <scope>NUCLEOTIDE SEQUENCE [LARGE SCALE GENOMIC DNA]</scope>
    <source>
        <strain evidence="4">NIOZ-UU82</strain>
    </source>
</reference>
<name>A0A8J6T7G1_9BACT</name>
<dbReference type="InterPro" id="IPR012334">
    <property type="entry name" value="Pectin_lyas_fold"/>
</dbReference>
<dbReference type="GO" id="GO:0006511">
    <property type="term" value="P:ubiquitin-dependent protein catabolic process"/>
    <property type="evidence" value="ECO:0007669"/>
    <property type="project" value="TreeGrafter"/>
</dbReference>